<dbReference type="InterPro" id="IPR034104">
    <property type="entry name" value="Lsm1"/>
</dbReference>
<dbReference type="PANTHER" id="PTHR34045">
    <property type="entry name" value="OS03G0406300 PROTEIN"/>
    <property type="match status" value="1"/>
</dbReference>
<feature type="domain" description="Sm" evidence="11">
    <location>
        <begin position="370"/>
        <end position="446"/>
    </location>
</feature>
<dbReference type="GO" id="GO:0040008">
    <property type="term" value="P:regulation of growth"/>
    <property type="evidence" value="ECO:0007669"/>
    <property type="project" value="InterPro"/>
</dbReference>
<dbReference type="PROSITE" id="PS52002">
    <property type="entry name" value="SM"/>
    <property type="match status" value="1"/>
</dbReference>
<name>A0AA86SRT1_9FABA</name>
<keyword evidence="6" id="KW-0694">RNA-binding</keyword>
<dbReference type="Gene3D" id="2.30.30.100">
    <property type="match status" value="1"/>
</dbReference>
<evidence type="ECO:0000256" key="7">
    <source>
        <dbReference type="ARBA" id="ARBA00023274"/>
    </source>
</evidence>
<dbReference type="SUPFAM" id="SSF50182">
    <property type="entry name" value="Sm-like ribonucleoproteins"/>
    <property type="match status" value="1"/>
</dbReference>
<dbReference type="InterPro" id="IPR044683">
    <property type="entry name" value="LAZY"/>
</dbReference>
<feature type="region of interest" description="Disordered" evidence="10">
    <location>
        <begin position="122"/>
        <end position="142"/>
    </location>
</feature>
<keyword evidence="4" id="KW-0341">Growth regulation</keyword>
<dbReference type="GO" id="GO:0003723">
    <property type="term" value="F:RNA binding"/>
    <property type="evidence" value="ECO:0007669"/>
    <property type="project" value="UniProtKB-KW"/>
</dbReference>
<sequence>MNGKVQVVNLTPFVHAFIRHKLMGIAFSRDARVFPSGTSHWFACPNNSLRTLSSFIPLTPTLSPPTMKFLSWMQNKLGGKQDNRRPNTHTTNTSHAKQEPREEFSDWPHGLLAIGTFGNNSEIKENLDDQNTQEDPSSSEEIVDFTPEEIGNLQKVLTKLLRRKPNVEKEISELPLDRFLNCPSSLEVDRRISNALCTESEDKEEDIEKTLSVIIDKCKDIYADSRKKAIGKKSISFLLKKIFVCRSGFAPTPSLRDTLQESRMEKLLRTMLHKKIYTQNSSRASMMKKCIEDKKMTRKTNEDESDERSGDGSKWVKTDSECKLQYCARDINLLPIFTTSISSCSDGSKRLKLLGCSRRVALALAMPLVWSCSKAVKTVGCEKLLVLLRDGRKLMGTLRSFDQFANAVLEGACERVIVGDLYCDIPLGLYVIRGENVVLIGELDLEREELPEHMTRVSTAEIKRVNIPKLFLHLIDAIDVYLSWYGNTSVVGSLEMQVSYATKAIATALRVVGLNCVLSMHPCQGCSDEFLTLNPASRGGWLWQNNLIEISPSISFSSRPYSLSWAQKAEREASDLKGTMRKRMEFLDFD</sequence>
<evidence type="ECO:0000256" key="9">
    <source>
        <dbReference type="ARBA" id="ARBA00058260"/>
    </source>
</evidence>
<evidence type="ECO:0000256" key="5">
    <source>
        <dbReference type="ARBA" id="ARBA00022664"/>
    </source>
</evidence>
<comment type="similarity">
    <text evidence="8">Belongs to the LAZY family.</text>
</comment>
<dbReference type="GO" id="GO:0042538">
    <property type="term" value="P:hyperosmotic salinity response"/>
    <property type="evidence" value="ECO:0007669"/>
    <property type="project" value="UniProtKB-ARBA"/>
</dbReference>
<dbReference type="GO" id="GO:1990904">
    <property type="term" value="C:ribonucleoprotein complex"/>
    <property type="evidence" value="ECO:0007669"/>
    <property type="project" value="UniProtKB-KW"/>
</dbReference>
<evidence type="ECO:0000256" key="2">
    <source>
        <dbReference type="ARBA" id="ARBA00006850"/>
    </source>
</evidence>
<gene>
    <name evidence="12" type="ORF">AYBTSS11_LOCUS14409</name>
</gene>
<evidence type="ECO:0000256" key="10">
    <source>
        <dbReference type="SAM" id="MobiDB-lite"/>
    </source>
</evidence>
<dbReference type="SMART" id="SM00651">
    <property type="entry name" value="Sm"/>
    <property type="match status" value="1"/>
</dbReference>
<dbReference type="InterPro" id="IPR001163">
    <property type="entry name" value="Sm_dom_euk/arc"/>
</dbReference>
<dbReference type="Proteomes" id="UP001189624">
    <property type="component" value="Chromosome 4"/>
</dbReference>
<keyword evidence="7" id="KW-0687">Ribonucleoprotein</keyword>
<evidence type="ECO:0000313" key="13">
    <source>
        <dbReference type="Proteomes" id="UP001189624"/>
    </source>
</evidence>
<keyword evidence="3" id="KW-0963">Cytoplasm</keyword>
<organism evidence="12 13">
    <name type="scientific">Sphenostylis stenocarpa</name>
    <dbReference type="NCBI Taxonomy" id="92480"/>
    <lineage>
        <taxon>Eukaryota</taxon>
        <taxon>Viridiplantae</taxon>
        <taxon>Streptophyta</taxon>
        <taxon>Embryophyta</taxon>
        <taxon>Tracheophyta</taxon>
        <taxon>Spermatophyta</taxon>
        <taxon>Magnoliopsida</taxon>
        <taxon>eudicotyledons</taxon>
        <taxon>Gunneridae</taxon>
        <taxon>Pentapetalae</taxon>
        <taxon>rosids</taxon>
        <taxon>fabids</taxon>
        <taxon>Fabales</taxon>
        <taxon>Fabaceae</taxon>
        <taxon>Papilionoideae</taxon>
        <taxon>50 kb inversion clade</taxon>
        <taxon>NPAAA clade</taxon>
        <taxon>indigoferoid/millettioid clade</taxon>
        <taxon>Phaseoleae</taxon>
        <taxon>Sphenostylis</taxon>
    </lineage>
</organism>
<dbReference type="GO" id="GO:0009630">
    <property type="term" value="P:gravitropism"/>
    <property type="evidence" value="ECO:0007669"/>
    <property type="project" value="InterPro"/>
</dbReference>
<comment type="similarity">
    <text evidence="2">Belongs to the snRNP Sm proteins family.</text>
</comment>
<evidence type="ECO:0000256" key="4">
    <source>
        <dbReference type="ARBA" id="ARBA00022604"/>
    </source>
</evidence>
<keyword evidence="13" id="KW-1185">Reference proteome</keyword>
<dbReference type="CDD" id="cd01728">
    <property type="entry name" value="LSm1"/>
    <property type="match status" value="1"/>
</dbReference>
<proteinExistence type="inferred from homology"/>
<evidence type="ECO:0000256" key="3">
    <source>
        <dbReference type="ARBA" id="ARBA00022490"/>
    </source>
</evidence>
<evidence type="ECO:0000313" key="12">
    <source>
        <dbReference type="EMBL" id="CAJ1950733.1"/>
    </source>
</evidence>
<reference evidence="12" key="1">
    <citation type="submission" date="2023-10" db="EMBL/GenBank/DDBJ databases">
        <authorList>
            <person name="Domelevo Entfellner J.-B."/>
        </authorList>
    </citation>
    <scope>NUCLEOTIDE SEQUENCE</scope>
</reference>
<evidence type="ECO:0000256" key="8">
    <source>
        <dbReference type="ARBA" id="ARBA00024198"/>
    </source>
</evidence>
<dbReference type="GO" id="GO:0000956">
    <property type="term" value="P:nuclear-transcribed mRNA catabolic process"/>
    <property type="evidence" value="ECO:0007669"/>
    <property type="project" value="InterPro"/>
</dbReference>
<dbReference type="PANTHER" id="PTHR34045:SF3">
    <property type="entry name" value="PROTEIN LAZY 4"/>
    <property type="match status" value="1"/>
</dbReference>
<dbReference type="GO" id="GO:0009631">
    <property type="term" value="P:cold acclimation"/>
    <property type="evidence" value="ECO:0007669"/>
    <property type="project" value="UniProtKB-ARBA"/>
</dbReference>
<dbReference type="FunFam" id="2.30.30.100:FF:000029">
    <property type="entry name" value="U6 snRNA-associated Sm-like protein LSm1"/>
    <property type="match status" value="1"/>
</dbReference>
<evidence type="ECO:0000256" key="6">
    <source>
        <dbReference type="ARBA" id="ARBA00022884"/>
    </source>
</evidence>
<accession>A0AA86SRT1</accession>
<dbReference type="InterPro" id="IPR010920">
    <property type="entry name" value="LSM_dom_sf"/>
</dbReference>
<dbReference type="InterPro" id="IPR047575">
    <property type="entry name" value="Sm"/>
</dbReference>
<comment type="function">
    <text evidence="9">Component of the cytoplasmic LSM1-LSM7 complex which is involved in mRNA degradation by promoting decapping and leading to accurate 5'-3' mRNA decay. LSM1A and LSM1B are essential for the formation of the cytoplasmic LSM1-LSM7 complex which regulates developmental gene expression by the decapping of specific development-related transcripts. Required for P-body formation during heat stress.</text>
</comment>
<evidence type="ECO:0000256" key="1">
    <source>
        <dbReference type="ARBA" id="ARBA00004201"/>
    </source>
</evidence>
<dbReference type="Gramene" id="rna-AYBTSS11_LOCUS14409">
    <property type="protein sequence ID" value="CAJ1950733.1"/>
    <property type="gene ID" value="gene-AYBTSS11_LOCUS14409"/>
</dbReference>
<dbReference type="EMBL" id="OY731401">
    <property type="protein sequence ID" value="CAJ1950733.1"/>
    <property type="molecule type" value="Genomic_DNA"/>
</dbReference>
<comment type="subcellular location">
    <subcellularLocation>
        <location evidence="1">Cytoplasm</location>
        <location evidence="1">P-body</location>
    </subcellularLocation>
</comment>
<evidence type="ECO:0000259" key="11">
    <source>
        <dbReference type="PROSITE" id="PS52002"/>
    </source>
</evidence>
<feature type="region of interest" description="Disordered" evidence="10">
    <location>
        <begin position="77"/>
        <end position="102"/>
    </location>
</feature>
<dbReference type="GO" id="GO:0006397">
    <property type="term" value="P:mRNA processing"/>
    <property type="evidence" value="ECO:0007669"/>
    <property type="project" value="UniProtKB-KW"/>
</dbReference>
<dbReference type="GO" id="GO:0000932">
    <property type="term" value="C:P-body"/>
    <property type="evidence" value="ECO:0007669"/>
    <property type="project" value="UniProtKB-SubCell"/>
</dbReference>
<dbReference type="AlphaFoldDB" id="A0AA86SRT1"/>
<dbReference type="Pfam" id="PF01423">
    <property type="entry name" value="LSM"/>
    <property type="match status" value="1"/>
</dbReference>
<feature type="region of interest" description="Disordered" evidence="10">
    <location>
        <begin position="295"/>
        <end position="315"/>
    </location>
</feature>
<keyword evidence="5" id="KW-0507">mRNA processing</keyword>
<protein>
    <recommendedName>
        <fullName evidence="11">Sm domain-containing protein</fullName>
    </recommendedName>
</protein>